<dbReference type="Gene3D" id="1.20.58.340">
    <property type="entry name" value="Magnesium transport protein CorA, transmembrane region"/>
    <property type="match status" value="2"/>
</dbReference>
<reference evidence="13 14" key="1">
    <citation type="submission" date="2018-05" db="EMBL/GenBank/DDBJ databases">
        <title>Spiribacter halobius sp. nov., a moderately halophilic bacterium isolated from marine solar saltern.</title>
        <authorList>
            <person name="Zheng W.-S."/>
            <person name="Lu D.-C."/>
            <person name="Du Z.-J."/>
        </authorList>
    </citation>
    <scope>NUCLEOTIDE SEQUENCE [LARGE SCALE GENOMIC DNA]</scope>
    <source>
        <strain evidence="13 14">E85</strain>
    </source>
</reference>
<dbReference type="GO" id="GO:0015095">
    <property type="term" value="F:magnesium ion transmembrane transporter activity"/>
    <property type="evidence" value="ECO:0007669"/>
    <property type="project" value="TreeGrafter"/>
</dbReference>
<dbReference type="GO" id="GO:0015087">
    <property type="term" value="F:cobalt ion transmembrane transporter activity"/>
    <property type="evidence" value="ECO:0007669"/>
    <property type="project" value="TreeGrafter"/>
</dbReference>
<evidence type="ECO:0000256" key="9">
    <source>
        <dbReference type="ARBA" id="ARBA00023065"/>
    </source>
</evidence>
<evidence type="ECO:0000256" key="12">
    <source>
        <dbReference type="SAM" id="Phobius"/>
    </source>
</evidence>
<dbReference type="InterPro" id="IPR045863">
    <property type="entry name" value="CorA_TM1_TM2"/>
</dbReference>
<evidence type="ECO:0000256" key="10">
    <source>
        <dbReference type="ARBA" id="ARBA00023136"/>
    </source>
</evidence>
<comment type="similarity">
    <text evidence="2">Belongs to the CorA metal ion transporter (MIT) (TC 1.A.35) family.</text>
</comment>
<evidence type="ECO:0000256" key="4">
    <source>
        <dbReference type="ARBA" id="ARBA00022475"/>
    </source>
</evidence>
<comment type="caution">
    <text evidence="13">The sequence shown here is derived from an EMBL/GenBank/DDBJ whole genome shotgun (WGS) entry which is preliminary data.</text>
</comment>
<dbReference type="PANTHER" id="PTHR46494:SF3">
    <property type="entry name" value="ZINC TRANSPORT PROTEIN ZNTB"/>
    <property type="match status" value="1"/>
</dbReference>
<dbReference type="RefSeq" id="WP_109680347.1">
    <property type="nucleotide sequence ID" value="NZ_CP086615.1"/>
</dbReference>
<keyword evidence="11" id="KW-0175">Coiled coil</keyword>
<sequence>MSDAPTAPLGGGLICAYRADRGGVLHACTPGDADPAGEGGLLWLHLDRKHPDSAHWLRGDAGLEPLVAEALLQEETRPRLARHGSGVLVILRGVNLNPGANPEDMVSIRMWLEPGRLISLRGPRLLAVEDVRAAIGEGRVPPRPGALLAALAAALILRMGPVLEALDEGMDSVEEALVAGEQRALRTRLLALRREAIILRRYLGPQRDVLARLAGGEVGELVDEPARLRLRESADRLTRYVEDLEALRDRAAVAQEELTTRLSDQMNRTMYVLSLVATLFLPLGLVTGLFGVNLAGMPGTQTEGAFAWLMIALGLMTAVQVAFFWLRRWL</sequence>
<keyword evidence="4" id="KW-1003">Cell membrane</keyword>
<dbReference type="AlphaFoldDB" id="A0A2U2MVV1"/>
<dbReference type="InterPro" id="IPR002523">
    <property type="entry name" value="MgTranspt_CorA/ZnTranspt_ZntB"/>
</dbReference>
<protein>
    <submittedName>
        <fullName evidence="13">Zinc transporter ZntB</fullName>
    </submittedName>
</protein>
<dbReference type="Proteomes" id="UP000245474">
    <property type="component" value="Unassembled WGS sequence"/>
</dbReference>
<dbReference type="SUPFAM" id="SSF143865">
    <property type="entry name" value="CorA soluble domain-like"/>
    <property type="match status" value="1"/>
</dbReference>
<dbReference type="InterPro" id="IPR045861">
    <property type="entry name" value="CorA_cytoplasmic_dom"/>
</dbReference>
<keyword evidence="3" id="KW-0813">Transport</keyword>
<evidence type="ECO:0000313" key="14">
    <source>
        <dbReference type="Proteomes" id="UP000245474"/>
    </source>
</evidence>
<keyword evidence="5" id="KW-0997">Cell inner membrane</keyword>
<evidence type="ECO:0000256" key="11">
    <source>
        <dbReference type="SAM" id="Coils"/>
    </source>
</evidence>
<keyword evidence="10 12" id="KW-0472">Membrane</keyword>
<evidence type="ECO:0000313" key="13">
    <source>
        <dbReference type="EMBL" id="PWG60987.1"/>
    </source>
</evidence>
<proteinExistence type="inferred from homology"/>
<dbReference type="SUPFAM" id="SSF144083">
    <property type="entry name" value="Magnesium transport protein CorA, transmembrane region"/>
    <property type="match status" value="1"/>
</dbReference>
<evidence type="ECO:0000256" key="3">
    <source>
        <dbReference type="ARBA" id="ARBA00022448"/>
    </source>
</evidence>
<keyword evidence="9" id="KW-0406">Ion transport</keyword>
<dbReference type="GO" id="GO:0050897">
    <property type="term" value="F:cobalt ion binding"/>
    <property type="evidence" value="ECO:0007669"/>
    <property type="project" value="TreeGrafter"/>
</dbReference>
<organism evidence="13 14">
    <name type="scientific">Sediminicurvatus halobius</name>
    <dbReference type="NCBI Taxonomy" id="2182432"/>
    <lineage>
        <taxon>Bacteria</taxon>
        <taxon>Pseudomonadati</taxon>
        <taxon>Pseudomonadota</taxon>
        <taxon>Gammaproteobacteria</taxon>
        <taxon>Chromatiales</taxon>
        <taxon>Ectothiorhodospiraceae</taxon>
        <taxon>Sediminicurvatus</taxon>
    </lineage>
</organism>
<dbReference type="EMBL" id="QFFI01000057">
    <property type="protein sequence ID" value="PWG60987.1"/>
    <property type="molecule type" value="Genomic_DNA"/>
</dbReference>
<evidence type="ECO:0000256" key="1">
    <source>
        <dbReference type="ARBA" id="ARBA00004651"/>
    </source>
</evidence>
<keyword evidence="7" id="KW-0862">Zinc</keyword>
<dbReference type="PANTHER" id="PTHR46494">
    <property type="entry name" value="CORA FAMILY METAL ION TRANSPORTER (EUROFUNG)"/>
    <property type="match status" value="1"/>
</dbReference>
<feature type="transmembrane region" description="Helical" evidence="12">
    <location>
        <begin position="305"/>
        <end position="326"/>
    </location>
</feature>
<comment type="subcellular location">
    <subcellularLocation>
        <location evidence="1">Cell membrane</location>
        <topology evidence="1">Multi-pass membrane protein</topology>
    </subcellularLocation>
</comment>
<evidence type="ECO:0000256" key="2">
    <source>
        <dbReference type="ARBA" id="ARBA00009765"/>
    </source>
</evidence>
<dbReference type="OrthoDB" id="9803484at2"/>
<dbReference type="Gene3D" id="3.30.460.20">
    <property type="entry name" value="CorA soluble domain-like"/>
    <property type="match status" value="1"/>
</dbReference>
<feature type="coiled-coil region" evidence="11">
    <location>
        <begin position="230"/>
        <end position="257"/>
    </location>
</feature>
<keyword evidence="14" id="KW-1185">Reference proteome</keyword>
<accession>A0A2U2MVV1</accession>
<dbReference type="GO" id="GO:0005886">
    <property type="term" value="C:plasma membrane"/>
    <property type="evidence" value="ECO:0007669"/>
    <property type="project" value="UniProtKB-SubCell"/>
</dbReference>
<keyword evidence="6 12" id="KW-0812">Transmembrane</keyword>
<dbReference type="CDD" id="cd12833">
    <property type="entry name" value="ZntB-like_1"/>
    <property type="match status" value="1"/>
</dbReference>
<feature type="transmembrane region" description="Helical" evidence="12">
    <location>
        <begin position="271"/>
        <end position="293"/>
    </location>
</feature>
<name>A0A2U2MVV1_9GAMM</name>
<dbReference type="GO" id="GO:0000287">
    <property type="term" value="F:magnesium ion binding"/>
    <property type="evidence" value="ECO:0007669"/>
    <property type="project" value="TreeGrafter"/>
</dbReference>
<evidence type="ECO:0000256" key="7">
    <source>
        <dbReference type="ARBA" id="ARBA00022833"/>
    </source>
</evidence>
<evidence type="ECO:0000256" key="5">
    <source>
        <dbReference type="ARBA" id="ARBA00022519"/>
    </source>
</evidence>
<gene>
    <name evidence="13" type="ORF">DEM34_18725</name>
</gene>
<keyword evidence="8 12" id="KW-1133">Transmembrane helix</keyword>
<evidence type="ECO:0000256" key="6">
    <source>
        <dbReference type="ARBA" id="ARBA00022692"/>
    </source>
</evidence>
<dbReference type="Pfam" id="PF01544">
    <property type="entry name" value="CorA"/>
    <property type="match status" value="1"/>
</dbReference>
<evidence type="ECO:0000256" key="8">
    <source>
        <dbReference type="ARBA" id="ARBA00022989"/>
    </source>
</evidence>